<dbReference type="AlphaFoldDB" id="A0A0F4G858"/>
<accession>A0A0F4G858</accession>
<protein>
    <submittedName>
        <fullName evidence="2">Phosphohydrolase like protein</fullName>
    </submittedName>
</protein>
<comment type="caution">
    <text evidence="2">The sequence shown here is derived from an EMBL/GenBank/DDBJ whole genome shotgun (WGS) entry which is preliminary data.</text>
</comment>
<evidence type="ECO:0000313" key="3">
    <source>
        <dbReference type="Proteomes" id="UP000033647"/>
    </source>
</evidence>
<feature type="domain" description="HD" evidence="1">
    <location>
        <begin position="42"/>
        <end position="123"/>
    </location>
</feature>
<dbReference type="Gene3D" id="1.10.3210.10">
    <property type="entry name" value="Hypothetical protein af1432"/>
    <property type="match status" value="1"/>
</dbReference>
<dbReference type="SUPFAM" id="SSF109604">
    <property type="entry name" value="HD-domain/PDEase-like"/>
    <property type="match status" value="1"/>
</dbReference>
<keyword evidence="3" id="KW-1185">Reference proteome</keyword>
<proteinExistence type="predicted"/>
<dbReference type="PANTHER" id="PTHR40202:SF1">
    <property type="entry name" value="HD DOMAIN-CONTAINING PROTEIN"/>
    <property type="match status" value="1"/>
</dbReference>
<dbReference type="InterPro" id="IPR006674">
    <property type="entry name" value="HD_domain"/>
</dbReference>
<dbReference type="EMBL" id="LAFY01004255">
    <property type="protein sequence ID" value="KJX93546.1"/>
    <property type="molecule type" value="Genomic_DNA"/>
</dbReference>
<evidence type="ECO:0000259" key="1">
    <source>
        <dbReference type="Pfam" id="PF01966"/>
    </source>
</evidence>
<dbReference type="PANTHER" id="PTHR40202">
    <property type="match status" value="1"/>
</dbReference>
<reference evidence="2 3" key="1">
    <citation type="submission" date="2015-03" db="EMBL/GenBank/DDBJ databases">
        <title>RNA-seq based gene annotation and comparative genomics of four Zymoseptoria species reveal species-specific pathogenicity related genes and transposable element activity.</title>
        <authorList>
            <person name="Grandaubert J."/>
            <person name="Bhattacharyya A."/>
            <person name="Stukenbrock E.H."/>
        </authorList>
    </citation>
    <scope>NUCLEOTIDE SEQUENCE [LARGE SCALE GENOMIC DNA]</scope>
    <source>
        <strain evidence="2 3">Zb18110</strain>
    </source>
</reference>
<evidence type="ECO:0000313" key="2">
    <source>
        <dbReference type="EMBL" id="KJX93546.1"/>
    </source>
</evidence>
<sequence>MTIHPSKPMDESTARQTVQQVFSLITAQGSTDYLGERISQLAHSLQAATLAQRSHASEDTILGALLHDIGRFIPAAEKMESMTAADGTYVGKASPEFVGERYLRSLGFSEKICALVGAHVVAKRYLTAVEEGYWDALSESSKTTLRYQGGPFTEAEVGEARKDPLLEDKLAVRRWDHQAKDPNMTTPDLQSFEDMAVRSLLRSTGC</sequence>
<gene>
    <name evidence="2" type="ORF">TI39_contig4296g00015</name>
</gene>
<keyword evidence="2" id="KW-0378">Hydrolase</keyword>
<name>A0A0F4G858_9PEZI</name>
<dbReference type="Pfam" id="PF01966">
    <property type="entry name" value="HD"/>
    <property type="match status" value="1"/>
</dbReference>
<organism evidence="2 3">
    <name type="scientific">Zymoseptoria brevis</name>
    <dbReference type="NCBI Taxonomy" id="1047168"/>
    <lineage>
        <taxon>Eukaryota</taxon>
        <taxon>Fungi</taxon>
        <taxon>Dikarya</taxon>
        <taxon>Ascomycota</taxon>
        <taxon>Pezizomycotina</taxon>
        <taxon>Dothideomycetes</taxon>
        <taxon>Dothideomycetidae</taxon>
        <taxon>Mycosphaerellales</taxon>
        <taxon>Mycosphaerellaceae</taxon>
        <taxon>Zymoseptoria</taxon>
    </lineage>
</organism>
<dbReference type="GO" id="GO:0016787">
    <property type="term" value="F:hydrolase activity"/>
    <property type="evidence" value="ECO:0007669"/>
    <property type="project" value="UniProtKB-KW"/>
</dbReference>
<dbReference type="STRING" id="1047168.A0A0F4G858"/>
<dbReference type="InterPro" id="IPR052567">
    <property type="entry name" value="OP_Dioxygenase"/>
</dbReference>
<dbReference type="Proteomes" id="UP000033647">
    <property type="component" value="Unassembled WGS sequence"/>
</dbReference>
<dbReference type="OrthoDB" id="445007at2759"/>